<dbReference type="InterPro" id="IPR001014">
    <property type="entry name" value="Ribosomal_uL23_CS"/>
</dbReference>
<reference evidence="10 11" key="1">
    <citation type="journal article" date="2021" name="Hortic Res">
        <title>The domestication of Cucurbita argyrosperma as revealed by the genome of its wild relative.</title>
        <authorList>
            <person name="Barrera-Redondo J."/>
            <person name="Sanchez-de la Vega G."/>
            <person name="Aguirre-Liguori J.A."/>
            <person name="Castellanos-Morales G."/>
            <person name="Gutierrez-Guerrero Y.T."/>
            <person name="Aguirre-Dugua X."/>
            <person name="Aguirre-Planter E."/>
            <person name="Tenaillon M.I."/>
            <person name="Lira-Saade R."/>
            <person name="Eguiarte L.E."/>
        </authorList>
    </citation>
    <scope>NUCLEOTIDE SEQUENCE [LARGE SCALE GENOMIC DNA]</scope>
    <source>
        <strain evidence="10">JBR-2021</strain>
    </source>
</reference>
<feature type="non-terminal residue" evidence="10">
    <location>
        <position position="1"/>
    </location>
</feature>
<dbReference type="Pfam" id="PF03939">
    <property type="entry name" value="Ribosomal_L23eN"/>
    <property type="match status" value="1"/>
</dbReference>
<name>A0AAV6NQI0_9ROSI</name>
<dbReference type="NCBIfam" id="NF011118">
    <property type="entry name" value="PRK14548.1"/>
    <property type="match status" value="1"/>
</dbReference>
<comment type="function">
    <text evidence="1">Binds to 23S rRNA.</text>
</comment>
<dbReference type="GO" id="GO:0005840">
    <property type="term" value="C:ribosome"/>
    <property type="evidence" value="ECO:0007669"/>
    <property type="project" value="UniProtKB-KW"/>
</dbReference>
<dbReference type="InterPro" id="IPR005633">
    <property type="entry name" value="Ribosomal_uL23_N"/>
</dbReference>
<dbReference type="EMBL" id="JAGKQH010000004">
    <property type="protein sequence ID" value="KAG6601015.1"/>
    <property type="molecule type" value="Genomic_DNA"/>
</dbReference>
<evidence type="ECO:0000256" key="4">
    <source>
        <dbReference type="ARBA" id="ARBA00022884"/>
    </source>
</evidence>
<dbReference type="HAMAP" id="MF_01369_A">
    <property type="entry name" value="Ribosomal_uL23_A"/>
    <property type="match status" value="1"/>
</dbReference>
<dbReference type="InterPro" id="IPR007750">
    <property type="entry name" value="DUF674"/>
</dbReference>
<evidence type="ECO:0000259" key="9">
    <source>
        <dbReference type="Pfam" id="PF03939"/>
    </source>
</evidence>
<evidence type="ECO:0000313" key="11">
    <source>
        <dbReference type="Proteomes" id="UP000685013"/>
    </source>
</evidence>
<evidence type="ECO:0000313" key="10">
    <source>
        <dbReference type="EMBL" id="KAG6601015.1"/>
    </source>
</evidence>
<comment type="caution">
    <text evidence="10">The sequence shown here is derived from an EMBL/GenBank/DDBJ whole genome shotgun (WGS) entry which is preliminary data.</text>
</comment>
<evidence type="ECO:0000256" key="3">
    <source>
        <dbReference type="ARBA" id="ARBA00022730"/>
    </source>
</evidence>
<evidence type="ECO:0000256" key="5">
    <source>
        <dbReference type="ARBA" id="ARBA00022980"/>
    </source>
</evidence>
<dbReference type="GO" id="GO:0009644">
    <property type="term" value="P:response to high light intensity"/>
    <property type="evidence" value="ECO:0007669"/>
    <property type="project" value="UniProtKB-ARBA"/>
</dbReference>
<comment type="function">
    <text evidence="7">Binds to a specific region on the 26S rRNA.</text>
</comment>
<dbReference type="PANTHER" id="PTHR11620">
    <property type="entry name" value="60S RIBOSOMAL PROTEIN L23A"/>
    <property type="match status" value="1"/>
</dbReference>
<keyword evidence="6 8" id="KW-0687">Ribonucleoprotein</keyword>
<feature type="domain" description="Large ribosomal subunit protein uL23 N-terminal" evidence="9">
    <location>
        <begin position="270"/>
        <end position="319"/>
    </location>
</feature>
<dbReference type="GO" id="GO:1990904">
    <property type="term" value="C:ribonucleoprotein complex"/>
    <property type="evidence" value="ECO:0007669"/>
    <property type="project" value="UniProtKB-KW"/>
</dbReference>
<evidence type="ECO:0000256" key="2">
    <source>
        <dbReference type="ARBA" id="ARBA00006700"/>
    </source>
</evidence>
<dbReference type="Pfam" id="PF05056">
    <property type="entry name" value="DUF674"/>
    <property type="match status" value="1"/>
</dbReference>
<comment type="similarity">
    <text evidence="2 8">Belongs to the universal ribosomal protein uL23 family.</text>
</comment>
<dbReference type="GO" id="GO:0006412">
    <property type="term" value="P:translation"/>
    <property type="evidence" value="ECO:0007669"/>
    <property type="project" value="InterPro"/>
</dbReference>
<sequence length="436" mass="48444">MAQNGVTMKLLIDSKGKRVIFGEADKKVIDFLFHLLSLPLGTACKLLQGQVMVGSLENLYKSVETLDQTYFQADGRIRDNLLKPQVVSFCSSTMLLPCTTDPPPLPTVYFCSHPSFFSNKRCRSIYSHDPNEVCPSCGSEMSRQLEYLEPLTENTTNTSSKKEEGYVKGVVSYMVMDDLRVMPMSTISCVTLLNKFKIKDVDALEEQLVTLTVDQVTYVLLYSIVNDLPFRNPNSAATSVSPSFSSKVDYSGPGSSAMAPKADTIKKADPKAQALKTAKAVKSGPTFKKKAKKIRTSVTFHRPKTLKKDRNPKYPRISATPRNKLDQYQILKYPLTTESAMKKIEDNNTLVFIVDIRADKKKIKDAVKKMYDIQTKKVNTLIRPDGTKKAYVRLTPDYDALDVANKIDSGSFPSVVGHPLSSLASSLNEALYLGPS</sequence>
<organism evidence="10 11">
    <name type="scientific">Cucurbita argyrosperma subsp. sororia</name>
    <dbReference type="NCBI Taxonomy" id="37648"/>
    <lineage>
        <taxon>Eukaryota</taxon>
        <taxon>Viridiplantae</taxon>
        <taxon>Streptophyta</taxon>
        <taxon>Embryophyta</taxon>
        <taxon>Tracheophyta</taxon>
        <taxon>Spermatophyta</taxon>
        <taxon>Magnoliopsida</taxon>
        <taxon>eudicotyledons</taxon>
        <taxon>Gunneridae</taxon>
        <taxon>Pentapetalae</taxon>
        <taxon>rosids</taxon>
        <taxon>fabids</taxon>
        <taxon>Cucurbitales</taxon>
        <taxon>Cucurbitaceae</taxon>
        <taxon>Cucurbiteae</taxon>
        <taxon>Cucurbita</taxon>
    </lineage>
</organism>
<evidence type="ECO:0000256" key="1">
    <source>
        <dbReference type="ARBA" id="ARBA00002500"/>
    </source>
</evidence>
<dbReference type="GO" id="GO:0019843">
    <property type="term" value="F:rRNA binding"/>
    <property type="evidence" value="ECO:0007669"/>
    <property type="project" value="UniProtKB-KW"/>
</dbReference>
<dbReference type="Pfam" id="PF00276">
    <property type="entry name" value="Ribosomal_L23"/>
    <property type="match status" value="1"/>
</dbReference>
<dbReference type="AlphaFoldDB" id="A0AAV6NQI0"/>
<protein>
    <submittedName>
        <fullName evidence="10">60S ribosomal protein L23a</fullName>
    </submittedName>
</protein>
<dbReference type="PROSITE" id="PS00050">
    <property type="entry name" value="RIBOSOMAL_L23"/>
    <property type="match status" value="1"/>
</dbReference>
<gene>
    <name evidence="10" type="primary">RPL23A-11</name>
    <name evidence="10" type="ORF">SDJN03_06248</name>
</gene>
<keyword evidence="11" id="KW-1185">Reference proteome</keyword>
<keyword evidence="3" id="KW-0699">rRNA-binding</keyword>
<keyword evidence="5 8" id="KW-0689">Ribosomal protein</keyword>
<evidence type="ECO:0000256" key="6">
    <source>
        <dbReference type="ARBA" id="ARBA00023274"/>
    </source>
</evidence>
<dbReference type="Proteomes" id="UP000685013">
    <property type="component" value="Chromosome 4"/>
</dbReference>
<evidence type="ECO:0000256" key="7">
    <source>
        <dbReference type="ARBA" id="ARBA00059571"/>
    </source>
</evidence>
<dbReference type="FunFam" id="3.30.70.330:FF:000035">
    <property type="entry name" value="60S ribosomal protein L23a"/>
    <property type="match status" value="1"/>
</dbReference>
<proteinExistence type="inferred from homology"/>
<dbReference type="InterPro" id="IPR013025">
    <property type="entry name" value="Ribosomal_uL23-like"/>
</dbReference>
<dbReference type="GO" id="GO:0003735">
    <property type="term" value="F:structural constituent of ribosome"/>
    <property type="evidence" value="ECO:0007669"/>
    <property type="project" value="InterPro"/>
</dbReference>
<accession>A0AAV6NQI0</accession>
<keyword evidence="4" id="KW-0694">RNA-binding</keyword>
<evidence type="ECO:0000256" key="8">
    <source>
        <dbReference type="RuleBase" id="RU003934"/>
    </source>
</evidence>